<sequence>MMMRAGLVLAAGLVLVAGCGASGLQTGSGTVEKKTTEAFLTTVESDWHQRVDTEPNKNLSPDGRCYFVTGADGNQSLGTVACGPLRRLGTAERQVWDLVRITTTGGDEPGLEVPENEPWKQSQLRPDSSSLWRPDDKVTDDNADSLAAPPAPAATPSLTTVTAKSETLEPKPVSDKLVLPDGTVTLKGLATPETIGSGAEVKAPASGEKFIAAIFSTSPTIDPLTDRPGFDANAAGTTTATKWTVTVGGEQRPVDVLPRGDASAMTGDQMLLVSVPKDVPDVLLTATSGPVVQSLSLTTGKRTTDTAATYYRSGTLTDLSKSLPNTPGNQGRDFTSTYSLALQKAVLAPWDPARGWAPQGKAWVRVQLASTLKYESIQYQIDWTAPFLTATADGRPVPAAPGKPDFNILTLEVPADTKVVQLTATARLKFAAKGYALSATPKSGTVTYPPLTATAIFR</sequence>
<feature type="compositionally biased region" description="Polar residues" evidence="1">
    <location>
        <begin position="119"/>
        <end position="131"/>
    </location>
</feature>
<dbReference type="PROSITE" id="PS51257">
    <property type="entry name" value="PROKAR_LIPOPROTEIN"/>
    <property type="match status" value="1"/>
</dbReference>
<evidence type="ECO:0000256" key="1">
    <source>
        <dbReference type="SAM" id="MobiDB-lite"/>
    </source>
</evidence>
<feature type="region of interest" description="Disordered" evidence="1">
    <location>
        <begin position="104"/>
        <end position="176"/>
    </location>
</feature>
<keyword evidence="2" id="KW-0732">Signal</keyword>
<evidence type="ECO:0000256" key="2">
    <source>
        <dbReference type="SAM" id="SignalP"/>
    </source>
</evidence>
<feature type="compositionally biased region" description="Low complexity" evidence="1">
    <location>
        <begin position="154"/>
        <end position="163"/>
    </location>
</feature>
<evidence type="ECO:0008006" key="5">
    <source>
        <dbReference type="Google" id="ProtNLM"/>
    </source>
</evidence>
<keyword evidence="4" id="KW-1185">Reference proteome</keyword>
<name>A0ABY2BIU6_9ACTN</name>
<dbReference type="EMBL" id="SLWM01000007">
    <property type="protein sequence ID" value="TCO21776.1"/>
    <property type="molecule type" value="Genomic_DNA"/>
</dbReference>
<protein>
    <recommendedName>
        <fullName evidence="5">Lipoprotein</fullName>
    </recommendedName>
</protein>
<evidence type="ECO:0000313" key="4">
    <source>
        <dbReference type="Proteomes" id="UP000295818"/>
    </source>
</evidence>
<feature type="chain" id="PRO_5045817323" description="Lipoprotein" evidence="2">
    <location>
        <begin position="22"/>
        <end position="458"/>
    </location>
</feature>
<organism evidence="3 4">
    <name type="scientific">Kribbella orskensis</name>
    <dbReference type="NCBI Taxonomy" id="2512216"/>
    <lineage>
        <taxon>Bacteria</taxon>
        <taxon>Bacillati</taxon>
        <taxon>Actinomycetota</taxon>
        <taxon>Actinomycetes</taxon>
        <taxon>Propionibacteriales</taxon>
        <taxon>Kribbellaceae</taxon>
        <taxon>Kribbella</taxon>
    </lineage>
</organism>
<dbReference type="Proteomes" id="UP000295818">
    <property type="component" value="Unassembled WGS sequence"/>
</dbReference>
<feature type="signal peptide" evidence="2">
    <location>
        <begin position="1"/>
        <end position="21"/>
    </location>
</feature>
<reference evidence="3 4" key="1">
    <citation type="journal article" date="2015" name="Stand. Genomic Sci.">
        <title>Genomic Encyclopedia of Bacterial and Archaeal Type Strains, Phase III: the genomes of soil and plant-associated and newly described type strains.</title>
        <authorList>
            <person name="Whitman W.B."/>
            <person name="Woyke T."/>
            <person name="Klenk H.P."/>
            <person name="Zhou Y."/>
            <person name="Lilburn T.G."/>
            <person name="Beck B.J."/>
            <person name="De Vos P."/>
            <person name="Vandamme P."/>
            <person name="Eisen J.A."/>
            <person name="Garrity G."/>
            <person name="Hugenholtz P."/>
            <person name="Kyrpides N.C."/>
        </authorList>
    </citation>
    <scope>NUCLEOTIDE SEQUENCE [LARGE SCALE GENOMIC DNA]</scope>
    <source>
        <strain evidence="3 4">VKM Ac-2538</strain>
    </source>
</reference>
<evidence type="ECO:0000313" key="3">
    <source>
        <dbReference type="EMBL" id="TCO21776.1"/>
    </source>
</evidence>
<comment type="caution">
    <text evidence="3">The sequence shown here is derived from an EMBL/GenBank/DDBJ whole genome shotgun (WGS) entry which is preliminary data.</text>
</comment>
<gene>
    <name evidence="3" type="ORF">EV644_10798</name>
</gene>
<proteinExistence type="predicted"/>
<dbReference type="RefSeq" id="WP_132190331.1">
    <property type="nucleotide sequence ID" value="NZ_SLWM01000007.1"/>
</dbReference>
<accession>A0ABY2BIU6</accession>